<comment type="similarity">
    <text evidence="2">Belongs to the UPF0702 family.</text>
</comment>
<comment type="subcellular location">
    <subcellularLocation>
        <location evidence="1">Cell membrane</location>
        <topology evidence="1">Multi-pass membrane protein</topology>
    </subcellularLocation>
</comment>
<proteinExistence type="inferred from homology"/>
<gene>
    <name evidence="8" type="ORF">BJ976_000110</name>
</gene>
<evidence type="ECO:0000256" key="4">
    <source>
        <dbReference type="ARBA" id="ARBA00022692"/>
    </source>
</evidence>
<protein>
    <submittedName>
        <fullName evidence="8">Uncharacterized membrane protein YcaP (DUF421 family)</fullName>
    </submittedName>
</protein>
<keyword evidence="6" id="KW-0472">Membrane</keyword>
<evidence type="ECO:0000313" key="9">
    <source>
        <dbReference type="Proteomes" id="UP000560081"/>
    </source>
</evidence>
<dbReference type="AlphaFoldDB" id="A0A4Y8X1A2"/>
<dbReference type="PANTHER" id="PTHR34582">
    <property type="entry name" value="UPF0702 TRANSMEMBRANE PROTEIN YCAP"/>
    <property type="match status" value="1"/>
</dbReference>
<name>A0A4Y8X1A2_9MICC</name>
<keyword evidence="9" id="KW-1185">Reference proteome</keyword>
<sequence>MPAARPASAVAPVLGWTPPQGWPAALTEHLGMELWRVPVVVLSALGIYLTALLLLRVFGARLITGLSVFDTVVALMFGAVAGRVILGHPPTLAAGVVGLTTLAVLEAVFGALTGTVRGARTMGGRARVIVARGRILADQARRGRVTRGHLNTALRAAGVRHLGEVQAVILEASGRLSVIRAGEPIDLDLLGDAIGSEHLHDDAG</sequence>
<reference evidence="8 9" key="1">
    <citation type="submission" date="2020-08" db="EMBL/GenBank/DDBJ databases">
        <title>Sequencing the genomes of 1000 actinobacteria strains.</title>
        <authorList>
            <person name="Klenk H.-P."/>
        </authorList>
    </citation>
    <scope>NUCLEOTIDE SEQUENCE [LARGE SCALE GENOMIC DNA]</scope>
    <source>
        <strain evidence="8 9">DSM 19079</strain>
    </source>
</reference>
<evidence type="ECO:0000259" key="7">
    <source>
        <dbReference type="Pfam" id="PF04239"/>
    </source>
</evidence>
<dbReference type="RefSeq" id="WP_135030406.1">
    <property type="nucleotide sequence ID" value="NZ_BMLA01000010.1"/>
</dbReference>
<dbReference type="InterPro" id="IPR023090">
    <property type="entry name" value="UPF0702_alpha/beta_dom_sf"/>
</dbReference>
<evidence type="ECO:0000256" key="3">
    <source>
        <dbReference type="ARBA" id="ARBA00022475"/>
    </source>
</evidence>
<dbReference type="PANTHER" id="PTHR34582:SF6">
    <property type="entry name" value="UPF0702 TRANSMEMBRANE PROTEIN YCAP"/>
    <property type="match status" value="1"/>
</dbReference>
<comment type="caution">
    <text evidence="8">The sequence shown here is derived from an EMBL/GenBank/DDBJ whole genome shotgun (WGS) entry which is preliminary data.</text>
</comment>
<feature type="domain" description="YetF C-terminal" evidence="7">
    <location>
        <begin position="122"/>
        <end position="183"/>
    </location>
</feature>
<keyword evidence="5" id="KW-1133">Transmembrane helix</keyword>
<evidence type="ECO:0000256" key="6">
    <source>
        <dbReference type="ARBA" id="ARBA00023136"/>
    </source>
</evidence>
<evidence type="ECO:0000256" key="2">
    <source>
        <dbReference type="ARBA" id="ARBA00006448"/>
    </source>
</evidence>
<evidence type="ECO:0000256" key="1">
    <source>
        <dbReference type="ARBA" id="ARBA00004651"/>
    </source>
</evidence>
<dbReference type="Pfam" id="PF04239">
    <property type="entry name" value="DUF421"/>
    <property type="match status" value="1"/>
</dbReference>
<evidence type="ECO:0000256" key="5">
    <source>
        <dbReference type="ARBA" id="ARBA00022989"/>
    </source>
</evidence>
<evidence type="ECO:0000313" key="8">
    <source>
        <dbReference type="EMBL" id="MBB4881759.1"/>
    </source>
</evidence>
<dbReference type="EMBL" id="JACHMC010000001">
    <property type="protein sequence ID" value="MBB4881759.1"/>
    <property type="molecule type" value="Genomic_DNA"/>
</dbReference>
<dbReference type="InterPro" id="IPR007353">
    <property type="entry name" value="DUF421"/>
</dbReference>
<organism evidence="8 9">
    <name type="scientific">Micrococcus flavus</name>
    <dbReference type="NCBI Taxonomy" id="384602"/>
    <lineage>
        <taxon>Bacteria</taxon>
        <taxon>Bacillati</taxon>
        <taxon>Actinomycetota</taxon>
        <taxon>Actinomycetes</taxon>
        <taxon>Micrococcales</taxon>
        <taxon>Micrococcaceae</taxon>
        <taxon>Micrococcus</taxon>
    </lineage>
</organism>
<dbReference type="GO" id="GO:0005886">
    <property type="term" value="C:plasma membrane"/>
    <property type="evidence" value="ECO:0007669"/>
    <property type="project" value="UniProtKB-SubCell"/>
</dbReference>
<dbReference type="Proteomes" id="UP000560081">
    <property type="component" value="Unassembled WGS sequence"/>
</dbReference>
<accession>A0A4Y8X1A2</accession>
<keyword evidence="4" id="KW-0812">Transmembrane</keyword>
<dbReference type="Gene3D" id="3.30.240.20">
    <property type="entry name" value="bsu07140 like domains"/>
    <property type="match status" value="1"/>
</dbReference>
<keyword evidence="3" id="KW-1003">Cell membrane</keyword>
<dbReference type="OrthoDB" id="3266405at2"/>